<organism evidence="1 2">
    <name type="scientific">Pomacea canaliculata</name>
    <name type="common">Golden apple snail</name>
    <dbReference type="NCBI Taxonomy" id="400727"/>
    <lineage>
        <taxon>Eukaryota</taxon>
        <taxon>Metazoa</taxon>
        <taxon>Spiralia</taxon>
        <taxon>Lophotrochozoa</taxon>
        <taxon>Mollusca</taxon>
        <taxon>Gastropoda</taxon>
        <taxon>Caenogastropoda</taxon>
        <taxon>Architaenioglossa</taxon>
        <taxon>Ampullarioidea</taxon>
        <taxon>Ampullariidae</taxon>
        <taxon>Pomacea</taxon>
    </lineage>
</organism>
<dbReference type="Proteomes" id="UP000245119">
    <property type="component" value="Linkage Group LG5"/>
</dbReference>
<evidence type="ECO:0000313" key="2">
    <source>
        <dbReference type="Proteomes" id="UP000245119"/>
    </source>
</evidence>
<dbReference type="EMBL" id="PZQS01000005">
    <property type="protein sequence ID" value="PVD31144.1"/>
    <property type="molecule type" value="Genomic_DNA"/>
</dbReference>
<sequence length="118" mass="13264">MLHQRQLTPTSPCCTSGRHGISRVACVRRTSLWTKTLPATGRPVEQEHHELSSLDWDASENERKKCLRKLTDIYGEGSGKRGQYALSCFSSTCSADLMDWRTGMGDNAGWMHGDDNYK</sequence>
<proteinExistence type="predicted"/>
<dbReference type="AlphaFoldDB" id="A0A2T7PCJ7"/>
<reference evidence="1 2" key="1">
    <citation type="submission" date="2018-04" db="EMBL/GenBank/DDBJ databases">
        <title>The genome of golden apple snail Pomacea canaliculata provides insight into stress tolerance and invasive adaptation.</title>
        <authorList>
            <person name="Liu C."/>
            <person name="Liu B."/>
            <person name="Ren Y."/>
            <person name="Zhang Y."/>
            <person name="Wang H."/>
            <person name="Li S."/>
            <person name="Jiang F."/>
            <person name="Yin L."/>
            <person name="Zhang G."/>
            <person name="Qian W."/>
            <person name="Fan W."/>
        </authorList>
    </citation>
    <scope>NUCLEOTIDE SEQUENCE [LARGE SCALE GENOMIC DNA]</scope>
    <source>
        <strain evidence="1">SZHN2017</strain>
        <tissue evidence="1">Muscle</tissue>
    </source>
</reference>
<accession>A0A2T7PCJ7</accession>
<protein>
    <submittedName>
        <fullName evidence="1">Uncharacterized protein</fullName>
    </submittedName>
</protein>
<keyword evidence="2" id="KW-1185">Reference proteome</keyword>
<evidence type="ECO:0000313" key="1">
    <source>
        <dbReference type="EMBL" id="PVD31144.1"/>
    </source>
</evidence>
<comment type="caution">
    <text evidence="1">The sequence shown here is derived from an EMBL/GenBank/DDBJ whole genome shotgun (WGS) entry which is preliminary data.</text>
</comment>
<name>A0A2T7PCJ7_POMCA</name>
<gene>
    <name evidence="1" type="ORF">C0Q70_10422</name>
</gene>